<keyword evidence="2" id="KW-0732">Signal</keyword>
<feature type="region of interest" description="Disordered" evidence="1">
    <location>
        <begin position="619"/>
        <end position="648"/>
    </location>
</feature>
<feature type="region of interest" description="Disordered" evidence="1">
    <location>
        <begin position="547"/>
        <end position="577"/>
    </location>
</feature>
<feature type="compositionally biased region" description="Low complexity" evidence="1">
    <location>
        <begin position="1010"/>
        <end position="1021"/>
    </location>
</feature>
<feature type="compositionally biased region" description="Low complexity" evidence="1">
    <location>
        <begin position="685"/>
        <end position="702"/>
    </location>
</feature>
<name>A0A034V2M2_BACDO</name>
<feature type="signal peptide" evidence="2">
    <location>
        <begin position="1"/>
        <end position="29"/>
    </location>
</feature>
<evidence type="ECO:0000256" key="1">
    <source>
        <dbReference type="SAM" id="MobiDB-lite"/>
    </source>
</evidence>
<feature type="compositionally biased region" description="Polar residues" evidence="1">
    <location>
        <begin position="165"/>
        <end position="175"/>
    </location>
</feature>
<feature type="region of interest" description="Disordered" evidence="1">
    <location>
        <begin position="677"/>
        <end position="702"/>
    </location>
</feature>
<feature type="region of interest" description="Disordered" evidence="1">
    <location>
        <begin position="1516"/>
        <end position="1545"/>
    </location>
</feature>
<feature type="region of interest" description="Disordered" evidence="1">
    <location>
        <begin position="156"/>
        <end position="175"/>
    </location>
</feature>
<feature type="compositionally biased region" description="Polar residues" evidence="1">
    <location>
        <begin position="304"/>
        <end position="313"/>
    </location>
</feature>
<feature type="region of interest" description="Disordered" evidence="1">
    <location>
        <begin position="1064"/>
        <end position="1096"/>
    </location>
</feature>
<feature type="compositionally biased region" description="Low complexity" evidence="1">
    <location>
        <begin position="1476"/>
        <end position="1495"/>
    </location>
</feature>
<organism evidence="3">
    <name type="scientific">Bactrocera dorsalis</name>
    <name type="common">Oriental fruit fly</name>
    <name type="synonym">Dacus dorsalis</name>
    <dbReference type="NCBI Taxonomy" id="27457"/>
    <lineage>
        <taxon>Eukaryota</taxon>
        <taxon>Metazoa</taxon>
        <taxon>Ecdysozoa</taxon>
        <taxon>Arthropoda</taxon>
        <taxon>Hexapoda</taxon>
        <taxon>Insecta</taxon>
        <taxon>Pterygota</taxon>
        <taxon>Neoptera</taxon>
        <taxon>Endopterygota</taxon>
        <taxon>Diptera</taxon>
        <taxon>Brachycera</taxon>
        <taxon>Muscomorpha</taxon>
        <taxon>Tephritoidea</taxon>
        <taxon>Tephritidae</taxon>
        <taxon>Bactrocera</taxon>
        <taxon>Bactrocera</taxon>
    </lineage>
</organism>
<feature type="region of interest" description="Disordered" evidence="1">
    <location>
        <begin position="272"/>
        <end position="313"/>
    </location>
</feature>
<evidence type="ECO:0000313" key="3">
    <source>
        <dbReference type="EMBL" id="JAC36392.1"/>
    </source>
</evidence>
<feature type="region of interest" description="Disordered" evidence="1">
    <location>
        <begin position="865"/>
        <end position="907"/>
    </location>
</feature>
<feature type="chain" id="PRO_5001556180" description="Mucin-5AC" evidence="2">
    <location>
        <begin position="30"/>
        <end position="1674"/>
    </location>
</feature>
<feature type="compositionally biased region" description="Low complexity" evidence="1">
    <location>
        <begin position="953"/>
        <end position="966"/>
    </location>
</feature>
<feature type="region of interest" description="Disordered" evidence="1">
    <location>
        <begin position="1385"/>
        <end position="1408"/>
    </location>
</feature>
<feature type="compositionally biased region" description="Basic and acidic residues" evidence="1">
    <location>
        <begin position="1040"/>
        <end position="1051"/>
    </location>
</feature>
<feature type="compositionally biased region" description="Polar residues" evidence="1">
    <location>
        <begin position="272"/>
        <end position="297"/>
    </location>
</feature>
<evidence type="ECO:0008006" key="4">
    <source>
        <dbReference type="Google" id="ProtNLM"/>
    </source>
</evidence>
<feature type="region of interest" description="Disordered" evidence="1">
    <location>
        <begin position="1476"/>
        <end position="1503"/>
    </location>
</feature>
<dbReference type="EMBL" id="GAKP01022560">
    <property type="protein sequence ID" value="JAC36392.1"/>
    <property type="molecule type" value="Transcribed_RNA"/>
</dbReference>
<proteinExistence type="predicted"/>
<accession>A0A034V2M2</accession>
<evidence type="ECO:0000256" key="2">
    <source>
        <dbReference type="SAM" id="SignalP"/>
    </source>
</evidence>
<feature type="compositionally biased region" description="Basic residues" evidence="1">
    <location>
        <begin position="940"/>
        <end position="952"/>
    </location>
</feature>
<reference evidence="3" key="1">
    <citation type="journal article" date="2014" name="BMC Genomics">
        <title>Characterizing the developmental transcriptome of the oriental fruit fly, Bactrocera dorsalis (Diptera: Tephritidae) through comparative genomic analysis with Drosophila melanogaster utilizing modENCODE datasets.</title>
        <authorList>
            <person name="Geib S.M."/>
            <person name="Calla B."/>
            <person name="Hall B."/>
            <person name="Hou S."/>
            <person name="Manoukis N.C."/>
        </authorList>
    </citation>
    <scope>NUCLEOTIDE SEQUENCE</scope>
    <source>
        <strain evidence="3">Punador</strain>
    </source>
</reference>
<feature type="region of interest" description="Disordered" evidence="1">
    <location>
        <begin position="1162"/>
        <end position="1187"/>
    </location>
</feature>
<feature type="region of interest" description="Disordered" evidence="1">
    <location>
        <begin position="1202"/>
        <end position="1222"/>
    </location>
</feature>
<feature type="compositionally biased region" description="Polar residues" evidence="1">
    <location>
        <begin position="1069"/>
        <end position="1096"/>
    </location>
</feature>
<feature type="region of interest" description="Disordered" evidence="1">
    <location>
        <begin position="116"/>
        <end position="139"/>
    </location>
</feature>
<feature type="compositionally biased region" description="Basic and acidic residues" evidence="1">
    <location>
        <begin position="1319"/>
        <end position="1329"/>
    </location>
</feature>
<feature type="compositionally biased region" description="Polar residues" evidence="1">
    <location>
        <begin position="1399"/>
        <end position="1408"/>
    </location>
</feature>
<protein>
    <recommendedName>
        <fullName evidence="4">Mucin-5AC</fullName>
    </recommendedName>
</protein>
<feature type="compositionally biased region" description="Low complexity" evidence="1">
    <location>
        <begin position="1203"/>
        <end position="1215"/>
    </location>
</feature>
<feature type="region of interest" description="Disordered" evidence="1">
    <location>
        <begin position="79"/>
        <end position="101"/>
    </location>
</feature>
<feature type="region of interest" description="Disordered" evidence="1">
    <location>
        <begin position="1274"/>
        <end position="1331"/>
    </location>
</feature>
<sequence>MTRQQQTFNTPSSALIACLCVCLFAHAQAAEKWSRQLEPTSPGVSDSFDWVPLAQPVDSSTAKDRSANARVLTYSQAFPPNGRFGDLPKPHNPPAPQQQPFDFPYQFQRFVNQPQARPQVGSPFGASPLKASALQGGEPTSQSFFKFEMPFRTDGGNRDVGGTGPSSLQTGYQIQHTFGGGGAQATLFSSPLYNQQPVFPPEFHPIPQKPIQQPLQKPLPQQNYIEDSFPAKNIYRESKPNPTQQSLQSVTPQVFPADPPVEQFFDLNKPQSGYNGQIPSYQQPESLPTAPFQQSAPTAPALAPNSNGGNPQDVQLLYVPYDTLYNQQKPESQAFEVNKYNVNPSLPTVNPFQINNFYTQDTLGSLDQQNYFTSAPSTSTSRPKTTTLKPTTIFQNYVNPQQQLTTPRPKPKAHQPPLAMFLVRNSARPTQADVVSALRHSNTIAVVDAPTKKIPEIFVGPAGMSTPEGYAKFELPYLSQLAQTRELREIPFFVAPLSYRTPSGFNKILLPEPHVGSIVINLAKSNSATQEIVSQPAKPSVVYSQNDVNQYQPPQPTQRVRPQRVKQPSTTKDYYPALNEPVQKPRDQFEITTQRSTLAPTRGNKFNYFYNQDAIREVNSPKVTKLDRPKKKRPQHTVQQQQQQPIEQPAFTQTINNPYAQFQPAPNQIINDDIYKVQPNRPAPSTSTSTSTTTTTTSTTSTTAAPAHTFFTYNPNGQIDYQNANGPLYSFGTIPKEPVEEQLPRFTTRPPTSTTPEEEYRMKQYFRQQDAFRNRPQLVNPTNPPFEQVQYTPVDLDYERDANVPSTTHKTTSTTKQRITFYSPSQSAISGPEDAYNVVSPQRPDVLELQREKDVQTELKPLRHPAANQRPLYNQNEIPDSTVEYDPNPYHVPSELPPLTPNLPGLVNNLQEKDKQNAIGELATTTPNQPEPEPEQPTRPTRRPLNRVRKPLVSKVTSSVSYSETETSTRRPAQRVRRPFGSRATASTTSSPDAEGEVAPTTRRPSSAARNPLIRNPNRIRYQPTQEERQSLRTKHRKKYGESGKDEDLDYQRDVLNQNYPVIKPLSSRKPSSPTAIPSSYATNYGSEAPTSETQQVYTVTPSNTVETNEQTFPAGMLEPMQIAQQYSQYTKDNFGPGYFPNQEDLSPTEPIIRNEINPVFTTLPSTTSTTTTTAAPTTTTEEPLVTTRRSPFIRRNYPRLRTTTTEPPTTTTPETETKTSLRPRIPPRKVIRVRARTRRPQILSSTTSIPEEEAEVEEPKNNFRKINRFNHDLYENEASPPQRRRQRPNFQLDGQESQWSPALKFGGNHHFKPTNPKEQNKEKEHKFEEEPEIVTIGPEDSKKADNFEVNVSASFGETKPALKEPNLKPEKSFAELLEEVMGKAPEEKPLESAEESTQRTTDGTFFESQKTTIFNRVNRRNKFKKLRLPSTQNTESFETAESQGLGSQLYNSLYGKEKSTDEIVKELKTTTPLTPVSTTLTTTTNSPLSTMNTNEATTSEPLDVTSFATTLAMDEDVDRSTIAPTGNEDENATEESATRRMDEAVDDLESQPSIFSEVKRQLHDLFAIDESEDHAVTAALAAVGKRRQEYMNIKRTKADTTTQAMNAATEEATEPTLSATAVKAPADDQAKKNLMDKVIYATSTSMKVTSETEICYRGRCIRSEDLPANHKLN</sequence>
<feature type="region of interest" description="Disordered" evidence="1">
    <location>
        <begin position="923"/>
        <end position="1051"/>
    </location>
</feature>
<dbReference type="OrthoDB" id="6382824at2759"/>
<dbReference type="PROSITE" id="PS51257">
    <property type="entry name" value="PROKAR_LIPOPROTEIN"/>
    <property type="match status" value="1"/>
</dbReference>
<feature type="compositionally biased region" description="Low complexity" evidence="1">
    <location>
        <begin position="557"/>
        <end position="568"/>
    </location>
</feature>